<dbReference type="Gene3D" id="3.40.50.720">
    <property type="entry name" value="NAD(P)-binding Rossmann-like Domain"/>
    <property type="match status" value="1"/>
</dbReference>
<protein>
    <submittedName>
        <fullName evidence="2">GDP-6-deoxy-D-lyxo-4-hexulose reductase</fullName>
    </submittedName>
</protein>
<dbReference type="Proteomes" id="UP000059419">
    <property type="component" value="Chromosome 1"/>
</dbReference>
<dbReference type="RefSeq" id="WP_067432051.1">
    <property type="nucleotide sequence ID" value="NZ_JACSXG010000006.1"/>
</dbReference>
<gene>
    <name evidence="2" type="ORF">EM595_2372</name>
</gene>
<dbReference type="OrthoDB" id="5295702at2"/>
<evidence type="ECO:0000313" key="2">
    <source>
        <dbReference type="EMBL" id="CUU24605.1"/>
    </source>
</evidence>
<keyword evidence="3" id="KW-1185">Reference proteome</keyword>
<name>A0A0U5EB95_9GAMM</name>
<sequence>MTNGKKALITGIKGFTGQYMAADLSAAGYEVYGFGSTPAQNSSRYFQVDLTNAADVKNAVDSIRPDVIVHLAAIAFVGHADPNAFYNVNLCGTRNLLQALSESAKMPDAVLIASSANVYGNNTPGKLAESVPARPSNDYAVSKLAMEYMTSLFYEKLPIIITRPFNYTGTGQAENFLIPKIVKHFRERKEVIELGNIDVWRDFSDVRDVVKSYSALLHSRSFGQTVNVASGKMHSLREVVDLCKSLTGHDIRIEVNPDFVRPNEIKELCGDITLLSRLVGETSSKIPLRDTLKWMLEAKQ</sequence>
<proteinExistence type="predicted"/>
<dbReference type="Pfam" id="PF16363">
    <property type="entry name" value="GDP_Man_Dehyd"/>
    <property type="match status" value="1"/>
</dbReference>
<dbReference type="InterPro" id="IPR016040">
    <property type="entry name" value="NAD(P)-bd_dom"/>
</dbReference>
<organism evidence="2 3">
    <name type="scientific">Duffyella gerundensis</name>
    <dbReference type="NCBI Taxonomy" id="1619313"/>
    <lineage>
        <taxon>Bacteria</taxon>
        <taxon>Pseudomonadati</taxon>
        <taxon>Pseudomonadota</taxon>
        <taxon>Gammaproteobacteria</taxon>
        <taxon>Enterobacterales</taxon>
        <taxon>Erwiniaceae</taxon>
        <taxon>Duffyella</taxon>
    </lineage>
</organism>
<dbReference type="SUPFAM" id="SSF51735">
    <property type="entry name" value="NAD(P)-binding Rossmann-fold domains"/>
    <property type="match status" value="1"/>
</dbReference>
<dbReference type="InterPro" id="IPR036291">
    <property type="entry name" value="NAD(P)-bd_dom_sf"/>
</dbReference>
<feature type="domain" description="NAD(P)-binding" evidence="1">
    <location>
        <begin position="8"/>
        <end position="279"/>
    </location>
</feature>
<dbReference type="KEGG" id="ege:EM595_2372"/>
<dbReference type="PANTHER" id="PTHR43000">
    <property type="entry name" value="DTDP-D-GLUCOSE 4,6-DEHYDRATASE-RELATED"/>
    <property type="match status" value="1"/>
</dbReference>
<dbReference type="AlphaFoldDB" id="A0A0U5EB95"/>
<evidence type="ECO:0000259" key="1">
    <source>
        <dbReference type="Pfam" id="PF16363"/>
    </source>
</evidence>
<reference evidence="3" key="1">
    <citation type="submission" date="2015-11" db="EMBL/GenBank/DDBJ databases">
        <authorList>
            <person name="Blom J."/>
        </authorList>
    </citation>
    <scope>NUCLEOTIDE SEQUENCE [LARGE SCALE GENOMIC DNA]</scope>
</reference>
<evidence type="ECO:0000313" key="3">
    <source>
        <dbReference type="Proteomes" id="UP000059419"/>
    </source>
</evidence>
<dbReference type="EMBL" id="LN907827">
    <property type="protein sequence ID" value="CUU24605.1"/>
    <property type="molecule type" value="Genomic_DNA"/>
</dbReference>
<dbReference type="STRING" id="1619313.EM595_2372"/>
<accession>A0A0U5EB95</accession>
<dbReference type="PATRIC" id="fig|1619313.3.peg.2465"/>
<dbReference type="Gene3D" id="3.90.25.10">
    <property type="entry name" value="UDP-galactose 4-epimerase, domain 1"/>
    <property type="match status" value="1"/>
</dbReference>